<organism evidence="7 8">
    <name type="scientific">Luteimonas yindakuii</name>
    <dbReference type="NCBI Taxonomy" id="2565782"/>
    <lineage>
        <taxon>Bacteria</taxon>
        <taxon>Pseudomonadati</taxon>
        <taxon>Pseudomonadota</taxon>
        <taxon>Gammaproteobacteria</taxon>
        <taxon>Lysobacterales</taxon>
        <taxon>Lysobacteraceae</taxon>
        <taxon>Luteimonas</taxon>
    </lineage>
</organism>
<dbReference type="InterPro" id="IPR014340">
    <property type="entry name" value="LptA"/>
</dbReference>
<feature type="signal peptide" evidence="4">
    <location>
        <begin position="1"/>
        <end position="22"/>
    </location>
</feature>
<protein>
    <recommendedName>
        <fullName evidence="4">Lipopolysaccharide export system protein LptA</fullName>
    </recommendedName>
</protein>
<sequence length="168" mass="17923" precursor="true">MNPGAVSAVVLAVLLLPWTAQAKQADRNQPMDIDAGRTEGTLDDRSPTVMSNGVIITQGTLHIVSDRAELHLRNGDIDRAVLTGGPVQMRQEMDDGSPMSARAQRVDYNLASDVITLTGDARIEQPRGTMAGQRIVYNMATGQVESGGGGDNGRVRMRINPRSAQEGG</sequence>
<comment type="subcellular location">
    <subcellularLocation>
        <location evidence="4">Periplasm</location>
    </subcellularLocation>
</comment>
<evidence type="ECO:0000256" key="4">
    <source>
        <dbReference type="HAMAP-Rule" id="MF_01914"/>
    </source>
</evidence>
<dbReference type="PANTHER" id="PTHR36504">
    <property type="entry name" value="LIPOPOLYSACCHARIDE EXPORT SYSTEM PROTEIN LPTA"/>
    <property type="match status" value="1"/>
</dbReference>
<dbReference type="AlphaFoldDB" id="A0A4Z1R1A7"/>
<dbReference type="Proteomes" id="UP000298681">
    <property type="component" value="Unassembled WGS sequence"/>
</dbReference>
<accession>A0A4Z1R1A7</accession>
<comment type="similarity">
    <text evidence="4">Belongs to the LptA family.</text>
</comment>
<feature type="region of interest" description="Disordered" evidence="5">
    <location>
        <begin position="25"/>
        <end position="46"/>
    </location>
</feature>
<keyword evidence="2 4" id="KW-0732">Signal</keyword>
<dbReference type="GO" id="GO:0017089">
    <property type="term" value="F:glycolipid transfer activity"/>
    <property type="evidence" value="ECO:0007669"/>
    <property type="project" value="TreeGrafter"/>
</dbReference>
<evidence type="ECO:0000256" key="3">
    <source>
        <dbReference type="ARBA" id="ARBA00022764"/>
    </source>
</evidence>
<comment type="caution">
    <text evidence="7">The sequence shown here is derived from an EMBL/GenBank/DDBJ whole genome shotgun (WGS) entry which is preliminary data.</text>
</comment>
<evidence type="ECO:0000256" key="2">
    <source>
        <dbReference type="ARBA" id="ARBA00022729"/>
    </source>
</evidence>
<evidence type="ECO:0000313" key="7">
    <source>
        <dbReference type="EMBL" id="TKS53434.1"/>
    </source>
</evidence>
<evidence type="ECO:0000256" key="1">
    <source>
        <dbReference type="ARBA" id="ARBA00022448"/>
    </source>
</evidence>
<name>A0A4Z1R1A7_9GAMM</name>
<reference evidence="7 8" key="1">
    <citation type="submission" date="2019-01" db="EMBL/GenBank/DDBJ databases">
        <authorList>
            <person name="Zhang S."/>
        </authorList>
    </citation>
    <scope>NUCLEOTIDE SEQUENCE [LARGE SCALE GENOMIC DNA]</scope>
    <source>
        <strain evidence="7 8">1626</strain>
    </source>
</reference>
<feature type="chain" id="PRO_5021519828" description="Lipopolysaccharide export system protein LptA" evidence="4">
    <location>
        <begin position="23"/>
        <end position="168"/>
    </location>
</feature>
<keyword evidence="3 4" id="KW-0574">Periplasm</keyword>
<keyword evidence="8" id="KW-1185">Reference proteome</keyword>
<comment type="function">
    <text evidence="4">Involved in the assembly of lipopolysaccharide (LPS). Required for the translocation of LPS from the inner membrane to the outer membrane. May form a bridge between the inner membrane and the outer membrane, via interactions with LptC and LptD, thereby facilitating LPS transfer across the periplasm.</text>
</comment>
<gene>
    <name evidence="4 7" type="primary">lptA</name>
    <name evidence="7" type="ORF">E4582_00690</name>
</gene>
<feature type="compositionally biased region" description="Basic and acidic residues" evidence="5">
    <location>
        <begin position="34"/>
        <end position="46"/>
    </location>
</feature>
<proteinExistence type="inferred from homology"/>
<feature type="domain" description="Organic solvent tolerance-like N-terminal" evidence="6">
    <location>
        <begin position="41"/>
        <end position="142"/>
    </location>
</feature>
<dbReference type="GO" id="GO:0015920">
    <property type="term" value="P:lipopolysaccharide transport"/>
    <property type="evidence" value="ECO:0007669"/>
    <property type="project" value="UniProtKB-UniRule"/>
</dbReference>
<keyword evidence="1 4" id="KW-0813">Transport</keyword>
<dbReference type="Pfam" id="PF03968">
    <property type="entry name" value="LptD_N"/>
    <property type="match status" value="1"/>
</dbReference>
<dbReference type="GO" id="GO:0001530">
    <property type="term" value="F:lipopolysaccharide binding"/>
    <property type="evidence" value="ECO:0007669"/>
    <property type="project" value="InterPro"/>
</dbReference>
<dbReference type="NCBIfam" id="TIGR03002">
    <property type="entry name" value="outer_YhbN_LptA"/>
    <property type="match status" value="1"/>
</dbReference>
<evidence type="ECO:0000256" key="5">
    <source>
        <dbReference type="SAM" id="MobiDB-lite"/>
    </source>
</evidence>
<dbReference type="GO" id="GO:0043165">
    <property type="term" value="P:Gram-negative-bacterium-type cell outer membrane assembly"/>
    <property type="evidence" value="ECO:0007669"/>
    <property type="project" value="UniProtKB-UniRule"/>
</dbReference>
<evidence type="ECO:0000313" key="8">
    <source>
        <dbReference type="Proteomes" id="UP000298681"/>
    </source>
</evidence>
<feature type="region of interest" description="Disordered" evidence="5">
    <location>
        <begin position="142"/>
        <end position="168"/>
    </location>
</feature>
<dbReference type="HAMAP" id="MF_01914">
    <property type="entry name" value="LPS_assembly_LptA"/>
    <property type="match status" value="1"/>
</dbReference>
<dbReference type="InterPro" id="IPR052037">
    <property type="entry name" value="LPS_export_LptA"/>
</dbReference>
<dbReference type="GO" id="GO:0009279">
    <property type="term" value="C:cell outer membrane"/>
    <property type="evidence" value="ECO:0007669"/>
    <property type="project" value="TreeGrafter"/>
</dbReference>
<dbReference type="InterPro" id="IPR005653">
    <property type="entry name" value="OstA-like_N"/>
</dbReference>
<dbReference type="Gene3D" id="2.60.450.10">
    <property type="entry name" value="Lipopolysaccharide (LPS) transport protein A like domain"/>
    <property type="match status" value="1"/>
</dbReference>
<dbReference type="EMBL" id="SPUH01000001">
    <property type="protein sequence ID" value="TKS53434.1"/>
    <property type="molecule type" value="Genomic_DNA"/>
</dbReference>
<evidence type="ECO:0000259" key="6">
    <source>
        <dbReference type="Pfam" id="PF03968"/>
    </source>
</evidence>
<dbReference type="GO" id="GO:0030288">
    <property type="term" value="C:outer membrane-bounded periplasmic space"/>
    <property type="evidence" value="ECO:0007669"/>
    <property type="project" value="TreeGrafter"/>
</dbReference>
<comment type="subunit">
    <text evidence="4">Component of the lipopolysaccharide transport and assembly complex.</text>
</comment>
<dbReference type="PANTHER" id="PTHR36504:SF1">
    <property type="entry name" value="LIPOPOLYSACCHARIDE EXPORT SYSTEM PROTEIN LPTA"/>
    <property type="match status" value="1"/>
</dbReference>